<keyword evidence="1" id="KW-0732">Signal</keyword>
<name>A0A5D2A9M5_GOSDA</name>
<organism evidence="2 3">
    <name type="scientific">Gossypium darwinii</name>
    <name type="common">Darwin's cotton</name>
    <name type="synonym">Gossypium barbadense var. darwinii</name>
    <dbReference type="NCBI Taxonomy" id="34276"/>
    <lineage>
        <taxon>Eukaryota</taxon>
        <taxon>Viridiplantae</taxon>
        <taxon>Streptophyta</taxon>
        <taxon>Embryophyta</taxon>
        <taxon>Tracheophyta</taxon>
        <taxon>Spermatophyta</taxon>
        <taxon>Magnoliopsida</taxon>
        <taxon>eudicotyledons</taxon>
        <taxon>Gunneridae</taxon>
        <taxon>Pentapetalae</taxon>
        <taxon>rosids</taxon>
        <taxon>malvids</taxon>
        <taxon>Malvales</taxon>
        <taxon>Malvaceae</taxon>
        <taxon>Malvoideae</taxon>
        <taxon>Gossypium</taxon>
    </lineage>
</organism>
<feature type="signal peptide" evidence="1">
    <location>
        <begin position="1"/>
        <end position="19"/>
    </location>
</feature>
<accession>A0A5D2A9M5</accession>
<protein>
    <recommendedName>
        <fullName evidence="4">Secreted protein</fullName>
    </recommendedName>
</protein>
<dbReference type="Proteomes" id="UP000323506">
    <property type="component" value="Chromosome D12"/>
</dbReference>
<feature type="chain" id="PRO_5022728402" description="Secreted protein" evidence="1">
    <location>
        <begin position="20"/>
        <end position="128"/>
    </location>
</feature>
<proteinExistence type="predicted"/>
<dbReference type="EMBL" id="CM017712">
    <property type="protein sequence ID" value="TYG40636.1"/>
    <property type="molecule type" value="Genomic_DNA"/>
</dbReference>
<reference evidence="2 3" key="1">
    <citation type="submission" date="2019-06" db="EMBL/GenBank/DDBJ databases">
        <title>WGS assembly of Gossypium darwinii.</title>
        <authorList>
            <person name="Chen Z.J."/>
            <person name="Sreedasyam A."/>
            <person name="Ando A."/>
            <person name="Song Q."/>
            <person name="De L."/>
            <person name="Hulse-Kemp A."/>
            <person name="Ding M."/>
            <person name="Ye W."/>
            <person name="Kirkbride R."/>
            <person name="Jenkins J."/>
            <person name="Plott C."/>
            <person name="Lovell J."/>
            <person name="Lin Y.-M."/>
            <person name="Vaughn R."/>
            <person name="Liu B."/>
            <person name="Li W."/>
            <person name="Simpson S."/>
            <person name="Scheffler B."/>
            <person name="Saski C."/>
            <person name="Grover C."/>
            <person name="Hu G."/>
            <person name="Conover J."/>
            <person name="Carlson J."/>
            <person name="Shu S."/>
            <person name="Boston L."/>
            <person name="Williams M."/>
            <person name="Peterson D."/>
            <person name="Mcgee K."/>
            <person name="Jones D."/>
            <person name="Wendel J."/>
            <person name="Stelly D."/>
            <person name="Grimwood J."/>
            <person name="Schmutz J."/>
        </authorList>
    </citation>
    <scope>NUCLEOTIDE SEQUENCE [LARGE SCALE GENOMIC DNA]</scope>
    <source>
        <strain evidence="2">1808015.09</strain>
    </source>
</reference>
<evidence type="ECO:0008006" key="4">
    <source>
        <dbReference type="Google" id="ProtNLM"/>
    </source>
</evidence>
<gene>
    <name evidence="2" type="ORF">ES288_D12G108900v1</name>
</gene>
<dbReference type="AlphaFoldDB" id="A0A5D2A9M5"/>
<keyword evidence="3" id="KW-1185">Reference proteome</keyword>
<evidence type="ECO:0000313" key="2">
    <source>
        <dbReference type="EMBL" id="TYG40636.1"/>
    </source>
</evidence>
<sequence>MNFFTCCFFFPYFSFPSLSSLFLFLSSPMNSISTTAVDTSCRSPASKPRAEPIKGYPVSLLQIYWLGFFTINPKSRKSQSNVSKKTIFGLALTTARSSCNLDQAFLLCQLNPSLFKLNHTEKNIKLLG</sequence>
<evidence type="ECO:0000313" key="3">
    <source>
        <dbReference type="Proteomes" id="UP000323506"/>
    </source>
</evidence>
<evidence type="ECO:0000256" key="1">
    <source>
        <dbReference type="SAM" id="SignalP"/>
    </source>
</evidence>